<gene>
    <name evidence="1" type="ORF">B9H00_09895</name>
</gene>
<dbReference type="EMBL" id="CP021358">
    <property type="protein sequence ID" value="ART63333.1"/>
    <property type="molecule type" value="Genomic_DNA"/>
</dbReference>
<evidence type="ECO:0000313" key="1">
    <source>
        <dbReference type="EMBL" id="ART63333.1"/>
    </source>
</evidence>
<proteinExistence type="predicted"/>
<organism evidence="1 2">
    <name type="scientific">Kushneria marisflavi</name>
    <dbReference type="NCBI Taxonomy" id="157779"/>
    <lineage>
        <taxon>Bacteria</taxon>
        <taxon>Pseudomonadati</taxon>
        <taxon>Pseudomonadota</taxon>
        <taxon>Gammaproteobacteria</taxon>
        <taxon>Oceanospirillales</taxon>
        <taxon>Halomonadaceae</taxon>
        <taxon>Kushneria</taxon>
    </lineage>
</organism>
<keyword evidence="2" id="KW-1185">Reference proteome</keyword>
<dbReference type="Proteomes" id="UP000194457">
    <property type="component" value="Chromosome"/>
</dbReference>
<dbReference type="RefSeq" id="WP_086900518.1">
    <property type="nucleotide sequence ID" value="NZ_CP021358.1"/>
</dbReference>
<dbReference type="KEGG" id="kma:B9H00_09895"/>
<dbReference type="OrthoDB" id="6183492at2"/>
<reference evidence="1 2" key="1">
    <citation type="submission" date="2017-05" db="EMBL/GenBank/DDBJ databases">
        <authorList>
            <person name="Song R."/>
            <person name="Chenine A.L."/>
            <person name="Ruprecht R.M."/>
        </authorList>
    </citation>
    <scope>NUCLEOTIDE SEQUENCE [LARGE SCALE GENOMIC DNA]</scope>
    <source>
        <strain evidence="1">SW32</strain>
    </source>
</reference>
<sequence length="86" mass="9785">MTFVLAMLRLTDAIHGHGVTLMLGLTSREMERLEQRDIHPVCVEGSDCLIRMHGRLVRCTPHDLHRLAAPTLRERMRGQINRGTSV</sequence>
<evidence type="ECO:0000313" key="2">
    <source>
        <dbReference type="Proteomes" id="UP000194457"/>
    </source>
</evidence>
<name>A0A240UQH6_9GAMM</name>
<dbReference type="AlphaFoldDB" id="A0A240UQH6"/>
<protein>
    <submittedName>
        <fullName evidence="1">Uncharacterized protein</fullName>
    </submittedName>
</protein>
<accession>A0A240UQH6</accession>